<evidence type="ECO:0000313" key="11">
    <source>
        <dbReference type="EMBL" id="KAK2153292.1"/>
    </source>
</evidence>
<keyword evidence="4 10" id="KW-1133">Transmembrane helix</keyword>
<protein>
    <recommendedName>
        <fullName evidence="8">Transporter</fullName>
    </recommendedName>
</protein>
<evidence type="ECO:0000256" key="2">
    <source>
        <dbReference type="ARBA" id="ARBA00022448"/>
    </source>
</evidence>
<feature type="region of interest" description="Disordered" evidence="9">
    <location>
        <begin position="1"/>
        <end position="52"/>
    </location>
</feature>
<evidence type="ECO:0000256" key="8">
    <source>
        <dbReference type="RuleBase" id="RU003732"/>
    </source>
</evidence>
<feature type="transmembrane region" description="Helical" evidence="10">
    <location>
        <begin position="66"/>
        <end position="84"/>
    </location>
</feature>
<feature type="binding site" evidence="6">
    <location>
        <position position="79"/>
    </location>
    <ligand>
        <name>Na(+)</name>
        <dbReference type="ChEBI" id="CHEBI:29101"/>
        <label>1</label>
    </ligand>
</feature>
<dbReference type="PROSITE" id="PS50267">
    <property type="entry name" value="NA_NEUROTRAN_SYMP_3"/>
    <property type="match status" value="1"/>
</dbReference>
<keyword evidence="6" id="KW-0479">Metal-binding</keyword>
<dbReference type="PRINTS" id="PR00176">
    <property type="entry name" value="NANEUSMPORT"/>
</dbReference>
<keyword evidence="8" id="KW-0769">Symport</keyword>
<dbReference type="GO" id="GO:0005886">
    <property type="term" value="C:plasma membrane"/>
    <property type="evidence" value="ECO:0007669"/>
    <property type="project" value="TreeGrafter"/>
</dbReference>
<comment type="similarity">
    <text evidence="8">Belongs to the sodium:neurotransmitter symporter (SNF) (TC 2.A.22) family.</text>
</comment>
<dbReference type="PROSITE" id="PS00754">
    <property type="entry name" value="NA_NEUROTRAN_SYMP_2"/>
    <property type="match status" value="1"/>
</dbReference>
<dbReference type="PANTHER" id="PTHR11616">
    <property type="entry name" value="SODIUM/CHLORIDE DEPENDENT TRANSPORTER"/>
    <property type="match status" value="1"/>
</dbReference>
<evidence type="ECO:0000256" key="9">
    <source>
        <dbReference type="SAM" id="MobiDB-lite"/>
    </source>
</evidence>
<dbReference type="InterPro" id="IPR037272">
    <property type="entry name" value="SNS_sf"/>
</dbReference>
<keyword evidence="3 8" id="KW-0812">Transmembrane</keyword>
<evidence type="ECO:0000256" key="1">
    <source>
        <dbReference type="ARBA" id="ARBA00004141"/>
    </source>
</evidence>
<keyword evidence="7" id="KW-1015">Disulfide bond</keyword>
<dbReference type="GO" id="GO:0006865">
    <property type="term" value="P:amino acid transport"/>
    <property type="evidence" value="ECO:0007669"/>
    <property type="project" value="TreeGrafter"/>
</dbReference>
<evidence type="ECO:0000313" key="12">
    <source>
        <dbReference type="Proteomes" id="UP001208570"/>
    </source>
</evidence>
<comment type="subcellular location">
    <subcellularLocation>
        <location evidence="1">Membrane</location>
        <topology evidence="1">Multi-pass membrane protein</topology>
    </subcellularLocation>
</comment>
<keyword evidence="2 8" id="KW-0813">Transport</keyword>
<keyword evidence="5 10" id="KW-0472">Membrane</keyword>
<dbReference type="GO" id="GO:0035725">
    <property type="term" value="P:sodium ion transmembrane transport"/>
    <property type="evidence" value="ECO:0007669"/>
    <property type="project" value="TreeGrafter"/>
</dbReference>
<feature type="disulfide bond" evidence="7">
    <location>
        <begin position="177"/>
        <end position="186"/>
    </location>
</feature>
<dbReference type="AlphaFoldDB" id="A0AAD9N142"/>
<feature type="binding site" evidence="6">
    <location>
        <position position="72"/>
    </location>
    <ligand>
        <name>Na(+)</name>
        <dbReference type="ChEBI" id="CHEBI:29101"/>
        <label>1</label>
    </ligand>
</feature>
<dbReference type="InterPro" id="IPR000175">
    <property type="entry name" value="Na/ntran_symport"/>
</dbReference>
<feature type="transmembrane region" description="Helical" evidence="10">
    <location>
        <begin position="96"/>
        <end position="117"/>
    </location>
</feature>
<evidence type="ECO:0000256" key="7">
    <source>
        <dbReference type="PIRSR" id="PIRSR600175-2"/>
    </source>
</evidence>
<sequence>MDEKCGELTTSMMAKRSEASNDDGGGDGGTPEMMNGEVGSLSDMTSETESGVKIPKREKWSRKIDFLLACIGFSVGLGNVWRFPYLCYKNGGGAFLIPYFICVALGGVPMFFLEVAIGQFMSVGGIGVWNLCPLFKGIGFATTIIVFLLNIYYNVILAWAFYYLFSSFTTVLPWSHCNNIWNTDRCRRSNRDIVILNESWANETLSPNSYKTDIVSALTNTSSLILDQTYNGTNVTGDEYFVDPATEYWERKVLQISDGIDEMGKLKWDLALCLLLAWIVVYTCIWKGIKSSGKVKIDDHQGFC</sequence>
<proteinExistence type="inferred from homology"/>
<dbReference type="Pfam" id="PF00209">
    <property type="entry name" value="SNF"/>
    <property type="match status" value="1"/>
</dbReference>
<dbReference type="GO" id="GO:0015293">
    <property type="term" value="F:symporter activity"/>
    <property type="evidence" value="ECO:0007669"/>
    <property type="project" value="UniProtKB-KW"/>
</dbReference>
<evidence type="ECO:0000256" key="5">
    <source>
        <dbReference type="ARBA" id="ARBA00023136"/>
    </source>
</evidence>
<name>A0AAD9N142_9ANNE</name>
<feature type="binding site" evidence="6">
    <location>
        <position position="75"/>
    </location>
    <ligand>
        <name>Na(+)</name>
        <dbReference type="ChEBI" id="CHEBI:29101"/>
        <label>1</label>
    </ligand>
</feature>
<organism evidence="11 12">
    <name type="scientific">Paralvinella palmiformis</name>
    <dbReference type="NCBI Taxonomy" id="53620"/>
    <lineage>
        <taxon>Eukaryota</taxon>
        <taxon>Metazoa</taxon>
        <taxon>Spiralia</taxon>
        <taxon>Lophotrochozoa</taxon>
        <taxon>Annelida</taxon>
        <taxon>Polychaeta</taxon>
        <taxon>Sedentaria</taxon>
        <taxon>Canalipalpata</taxon>
        <taxon>Terebellida</taxon>
        <taxon>Terebelliformia</taxon>
        <taxon>Alvinellidae</taxon>
        <taxon>Paralvinella</taxon>
    </lineage>
</organism>
<dbReference type="EMBL" id="JAODUP010000301">
    <property type="protein sequence ID" value="KAK2153292.1"/>
    <property type="molecule type" value="Genomic_DNA"/>
</dbReference>
<accession>A0AAD9N142</accession>
<evidence type="ECO:0000256" key="3">
    <source>
        <dbReference type="ARBA" id="ARBA00022692"/>
    </source>
</evidence>
<dbReference type="PROSITE" id="PS00610">
    <property type="entry name" value="NA_NEUROTRAN_SYMP_1"/>
    <property type="match status" value="1"/>
</dbReference>
<gene>
    <name evidence="11" type="ORF">LSH36_301g00027</name>
</gene>
<evidence type="ECO:0000256" key="6">
    <source>
        <dbReference type="PIRSR" id="PIRSR600175-1"/>
    </source>
</evidence>
<dbReference type="Proteomes" id="UP001208570">
    <property type="component" value="Unassembled WGS sequence"/>
</dbReference>
<evidence type="ECO:0000256" key="10">
    <source>
        <dbReference type="SAM" id="Phobius"/>
    </source>
</evidence>
<feature type="transmembrane region" description="Helical" evidence="10">
    <location>
        <begin position="268"/>
        <end position="286"/>
    </location>
</feature>
<keyword evidence="6" id="KW-0915">Sodium</keyword>
<dbReference type="GO" id="GO:0046872">
    <property type="term" value="F:metal ion binding"/>
    <property type="evidence" value="ECO:0007669"/>
    <property type="project" value="UniProtKB-KW"/>
</dbReference>
<dbReference type="SUPFAM" id="SSF161070">
    <property type="entry name" value="SNF-like"/>
    <property type="match status" value="1"/>
</dbReference>
<dbReference type="PANTHER" id="PTHR11616:SF309">
    <property type="entry name" value="TRANSPORTER"/>
    <property type="match status" value="1"/>
</dbReference>
<keyword evidence="12" id="KW-1185">Reference proteome</keyword>
<reference evidence="11" key="1">
    <citation type="journal article" date="2023" name="Mol. Biol. Evol.">
        <title>Third-Generation Sequencing Reveals the Adaptive Role of the Epigenome in Three Deep-Sea Polychaetes.</title>
        <authorList>
            <person name="Perez M."/>
            <person name="Aroh O."/>
            <person name="Sun Y."/>
            <person name="Lan Y."/>
            <person name="Juniper S.K."/>
            <person name="Young C.R."/>
            <person name="Angers B."/>
            <person name="Qian P.Y."/>
        </authorList>
    </citation>
    <scope>NUCLEOTIDE SEQUENCE</scope>
    <source>
        <strain evidence="11">P08H-3</strain>
    </source>
</reference>
<evidence type="ECO:0000256" key="4">
    <source>
        <dbReference type="ARBA" id="ARBA00022989"/>
    </source>
</evidence>
<comment type="caution">
    <text evidence="11">The sequence shown here is derived from an EMBL/GenBank/DDBJ whole genome shotgun (WGS) entry which is preliminary data.</text>
</comment>